<dbReference type="InterPro" id="IPR001296">
    <property type="entry name" value="Glyco_trans_1"/>
</dbReference>
<name>A0A381Y1I5_9ZZZZ</name>
<feature type="domain" description="Glycosyl transferase family 1" evidence="2">
    <location>
        <begin position="185"/>
        <end position="352"/>
    </location>
</feature>
<dbReference type="InterPro" id="IPR028098">
    <property type="entry name" value="Glyco_trans_4-like_N"/>
</dbReference>
<dbReference type="Pfam" id="PF00534">
    <property type="entry name" value="Glycos_transf_1"/>
    <property type="match status" value="1"/>
</dbReference>
<dbReference type="PANTHER" id="PTHR46401">
    <property type="entry name" value="GLYCOSYLTRANSFERASE WBBK-RELATED"/>
    <property type="match status" value="1"/>
</dbReference>
<feature type="domain" description="Glycosyltransferase subfamily 4-like N-terminal" evidence="3">
    <location>
        <begin position="16"/>
        <end position="169"/>
    </location>
</feature>
<keyword evidence="1" id="KW-0808">Transferase</keyword>
<evidence type="ECO:0000259" key="2">
    <source>
        <dbReference type="Pfam" id="PF00534"/>
    </source>
</evidence>
<gene>
    <name evidence="4" type="ORF">METZ01_LOCUS123187</name>
</gene>
<dbReference type="EMBL" id="UINC01016997">
    <property type="protein sequence ID" value="SVA70333.1"/>
    <property type="molecule type" value="Genomic_DNA"/>
</dbReference>
<evidence type="ECO:0000313" key="4">
    <source>
        <dbReference type="EMBL" id="SVA70333.1"/>
    </source>
</evidence>
<proteinExistence type="predicted"/>
<accession>A0A381Y1I5</accession>
<sequence>MKKFNLMQVVPSLQSGGVEQGTIDVANYLAETEINNYIASGGGQMLSYLSKRYVKHYTIPVYSKNFLKMPIVAKKINSIIKENNINILHIRSRAPAWLLPFIDKKNLTTVSTFHNVYGHQNTIKKLYNKVLAKTDYIVAISKYVKEEIVEHYNINQKKIIVINNGIDTDFYDAKINEEINFINFIKRKKILSDKKIILYPGRLTEWKGQLEFLNIVEKLKDSPYIFYFVGDDKNIIYTKKLTNEIRKKNLNYNCRILGHLDKNELKMMYHCSDLVISSPLKAEGFGRIISESLAMKKMIVAYNFGGVNNQLEGLDDIYKINPHNHEELKKRIQLIISSSSENFNKLKQSGREHIVRYFSKKQMLEKYFNLYQGISA</sequence>
<dbReference type="Gene3D" id="3.40.50.2000">
    <property type="entry name" value="Glycogen Phosphorylase B"/>
    <property type="match status" value="2"/>
</dbReference>
<dbReference type="Pfam" id="PF13439">
    <property type="entry name" value="Glyco_transf_4"/>
    <property type="match status" value="1"/>
</dbReference>
<dbReference type="SUPFAM" id="SSF53756">
    <property type="entry name" value="UDP-Glycosyltransferase/glycogen phosphorylase"/>
    <property type="match status" value="1"/>
</dbReference>
<organism evidence="4">
    <name type="scientific">marine metagenome</name>
    <dbReference type="NCBI Taxonomy" id="408172"/>
    <lineage>
        <taxon>unclassified sequences</taxon>
        <taxon>metagenomes</taxon>
        <taxon>ecological metagenomes</taxon>
    </lineage>
</organism>
<dbReference type="AlphaFoldDB" id="A0A381Y1I5"/>
<evidence type="ECO:0000259" key="3">
    <source>
        <dbReference type="Pfam" id="PF13439"/>
    </source>
</evidence>
<evidence type="ECO:0000256" key="1">
    <source>
        <dbReference type="ARBA" id="ARBA00022679"/>
    </source>
</evidence>
<reference evidence="4" key="1">
    <citation type="submission" date="2018-05" db="EMBL/GenBank/DDBJ databases">
        <authorList>
            <person name="Lanie J.A."/>
            <person name="Ng W.-L."/>
            <person name="Kazmierczak K.M."/>
            <person name="Andrzejewski T.M."/>
            <person name="Davidsen T.M."/>
            <person name="Wayne K.J."/>
            <person name="Tettelin H."/>
            <person name="Glass J.I."/>
            <person name="Rusch D."/>
            <person name="Podicherti R."/>
            <person name="Tsui H.-C.T."/>
            <person name="Winkler M.E."/>
        </authorList>
    </citation>
    <scope>NUCLEOTIDE SEQUENCE</scope>
</reference>
<dbReference type="PANTHER" id="PTHR46401:SF2">
    <property type="entry name" value="GLYCOSYLTRANSFERASE WBBK-RELATED"/>
    <property type="match status" value="1"/>
</dbReference>
<evidence type="ECO:0008006" key="5">
    <source>
        <dbReference type="Google" id="ProtNLM"/>
    </source>
</evidence>
<protein>
    <recommendedName>
        <fullName evidence="5">Glycosyltransferase subfamily 4-like N-terminal domain-containing protein</fullName>
    </recommendedName>
</protein>
<dbReference type="GO" id="GO:0016757">
    <property type="term" value="F:glycosyltransferase activity"/>
    <property type="evidence" value="ECO:0007669"/>
    <property type="project" value="InterPro"/>
</dbReference>